<dbReference type="Pfam" id="PF12679">
    <property type="entry name" value="ABC2_membrane_2"/>
    <property type="match status" value="1"/>
</dbReference>
<accession>A0ABT1NRT4</accession>
<protein>
    <submittedName>
        <fullName evidence="2">ABC transporter permease</fullName>
    </submittedName>
</protein>
<evidence type="ECO:0000313" key="3">
    <source>
        <dbReference type="Proteomes" id="UP001206924"/>
    </source>
</evidence>
<sequence>MSRFPLFTRSLAGSWRPLLGWAAGILAVLSLYLPLYPSLAGQDFQDLLQSLPPELISALGYDELTTGAGYTQSTFFGLIGFVLFTIAAISWGTRAIAGDEESGTLELVLAHAVGRVQLVLERSAAIVARLVLLGLFTGLAVLVFNRPAQLALNASHVWAECAALIGLALLTASVALAAGAVTGRRMWALAAAVAVAVGGYALNAVANQNPDLDYLHSWTPYHWAFGASPLSNGADWAGLGALYGTSALLMLLAALALTRRDIGT</sequence>
<dbReference type="RefSeq" id="WP_255865764.1">
    <property type="nucleotide sequence ID" value="NZ_CP104263.1"/>
</dbReference>
<reference evidence="2 3" key="1">
    <citation type="submission" date="2022-07" db="EMBL/GenBank/DDBJ databases">
        <title>Novel species in genus Arthrobacter.</title>
        <authorList>
            <person name="Liu Y."/>
        </authorList>
    </citation>
    <scope>NUCLEOTIDE SEQUENCE [LARGE SCALE GENOMIC DNA]</scope>
    <source>
        <strain evidence="3">zg-Y859</strain>
    </source>
</reference>
<keyword evidence="1" id="KW-1133">Transmembrane helix</keyword>
<comment type="caution">
    <text evidence="2">The sequence shown here is derived from an EMBL/GenBank/DDBJ whole genome shotgun (WGS) entry which is preliminary data.</text>
</comment>
<organism evidence="2 3">
    <name type="scientific">Arthrobacter jinronghuae</name>
    <dbReference type="NCBI Taxonomy" id="2964609"/>
    <lineage>
        <taxon>Bacteria</taxon>
        <taxon>Bacillati</taxon>
        <taxon>Actinomycetota</taxon>
        <taxon>Actinomycetes</taxon>
        <taxon>Micrococcales</taxon>
        <taxon>Micrococcaceae</taxon>
        <taxon>Arthrobacter</taxon>
    </lineage>
</organism>
<feature type="transmembrane region" description="Helical" evidence="1">
    <location>
        <begin position="126"/>
        <end position="145"/>
    </location>
</feature>
<dbReference type="Proteomes" id="UP001206924">
    <property type="component" value="Unassembled WGS sequence"/>
</dbReference>
<keyword evidence="3" id="KW-1185">Reference proteome</keyword>
<evidence type="ECO:0000313" key="2">
    <source>
        <dbReference type="EMBL" id="MCQ1950440.1"/>
    </source>
</evidence>
<feature type="transmembrane region" description="Helical" evidence="1">
    <location>
        <begin position="74"/>
        <end position="92"/>
    </location>
</feature>
<evidence type="ECO:0000256" key="1">
    <source>
        <dbReference type="SAM" id="Phobius"/>
    </source>
</evidence>
<proteinExistence type="predicted"/>
<keyword evidence="1" id="KW-0812">Transmembrane</keyword>
<feature type="transmembrane region" description="Helical" evidence="1">
    <location>
        <begin position="236"/>
        <end position="257"/>
    </location>
</feature>
<gene>
    <name evidence="2" type="ORF">NNX28_10910</name>
</gene>
<feature type="transmembrane region" description="Helical" evidence="1">
    <location>
        <begin position="18"/>
        <end position="36"/>
    </location>
</feature>
<name>A0ABT1NRT4_9MICC</name>
<feature type="transmembrane region" description="Helical" evidence="1">
    <location>
        <begin position="157"/>
        <end position="179"/>
    </location>
</feature>
<dbReference type="EMBL" id="JANFLP010000010">
    <property type="protein sequence ID" value="MCQ1950440.1"/>
    <property type="molecule type" value="Genomic_DNA"/>
</dbReference>
<feature type="transmembrane region" description="Helical" evidence="1">
    <location>
        <begin position="186"/>
        <end position="206"/>
    </location>
</feature>
<keyword evidence="1" id="KW-0472">Membrane</keyword>